<evidence type="ECO:0000313" key="1">
    <source>
        <dbReference type="EMBL" id="MEB3041844.1"/>
    </source>
</evidence>
<proteinExistence type="predicted"/>
<dbReference type="Proteomes" id="UP001324270">
    <property type="component" value="Unassembled WGS sequence"/>
</dbReference>
<dbReference type="RefSeq" id="WP_273085979.1">
    <property type="nucleotide sequence ID" value="NZ_CAJPPZ010000030.1"/>
</dbReference>
<organism evidence="1 2">
    <name type="scientific">Capnocytophaga gingivalis</name>
    <dbReference type="NCBI Taxonomy" id="1017"/>
    <lineage>
        <taxon>Bacteria</taxon>
        <taxon>Pseudomonadati</taxon>
        <taxon>Bacteroidota</taxon>
        <taxon>Flavobacteriia</taxon>
        <taxon>Flavobacteriales</taxon>
        <taxon>Flavobacteriaceae</taxon>
        <taxon>Capnocytophaga</taxon>
    </lineage>
</organism>
<name>A0ABU5YEQ3_9FLAO</name>
<keyword evidence="2" id="KW-1185">Reference proteome</keyword>
<sequence length="108" mass="12820">MKIFYWDYNLNEGIEEPIKVDLQTALNLFYEVTEEPNNFFGVIDDNQKAIQFLCLDDDKWLVDIPSPPNFNNYQIKTDLEGCAYMIKEVFKQNRILIFEGMQRVQTKV</sequence>
<protein>
    <submittedName>
        <fullName evidence="1">Uncharacterized protein</fullName>
    </submittedName>
</protein>
<accession>A0ABU5YEQ3</accession>
<gene>
    <name evidence="1" type="ORF">VJJ49_14260</name>
</gene>
<dbReference type="EMBL" id="JAYKBV010000035">
    <property type="protein sequence ID" value="MEB3041844.1"/>
    <property type="molecule type" value="Genomic_DNA"/>
</dbReference>
<reference evidence="1 2" key="1">
    <citation type="submission" date="2023-12" db="EMBL/GenBank/DDBJ databases">
        <title>Genomic sequences of Capnocytophaga and Parvimonas strains.</title>
        <authorList>
            <person name="Watt R.M."/>
            <person name="Wang M."/>
            <person name="Yang T."/>
            <person name="Tong W.M."/>
        </authorList>
    </citation>
    <scope>NUCLEOTIDE SEQUENCE [LARGE SCALE GENOMIC DNA]</scope>
    <source>
        <strain evidence="1 2">CCUG 13156</strain>
    </source>
</reference>
<comment type="caution">
    <text evidence="1">The sequence shown here is derived from an EMBL/GenBank/DDBJ whole genome shotgun (WGS) entry which is preliminary data.</text>
</comment>
<evidence type="ECO:0000313" key="2">
    <source>
        <dbReference type="Proteomes" id="UP001324270"/>
    </source>
</evidence>